<evidence type="ECO:0000256" key="2">
    <source>
        <dbReference type="ARBA" id="ARBA00022475"/>
    </source>
</evidence>
<feature type="transmembrane region" description="Helical" evidence="3">
    <location>
        <begin position="114"/>
        <end position="131"/>
    </location>
</feature>
<dbReference type="Proteomes" id="UP000471082">
    <property type="component" value="Unassembled WGS sequence"/>
</dbReference>
<evidence type="ECO:0000256" key="3">
    <source>
        <dbReference type="SAM" id="Phobius"/>
    </source>
</evidence>
<dbReference type="PANTHER" id="PTHR43702:SF3">
    <property type="entry name" value="PROTEIN TSGA"/>
    <property type="match status" value="1"/>
</dbReference>
<keyword evidence="3" id="KW-0812">Transmembrane</keyword>
<dbReference type="Gene3D" id="1.20.1250.20">
    <property type="entry name" value="MFS general substrate transporter like domains"/>
    <property type="match status" value="1"/>
</dbReference>
<dbReference type="InterPro" id="IPR036259">
    <property type="entry name" value="MFS_trans_sf"/>
</dbReference>
<feature type="transmembrane region" description="Helical" evidence="3">
    <location>
        <begin position="84"/>
        <end position="102"/>
    </location>
</feature>
<keyword evidence="3" id="KW-0472">Membrane</keyword>
<dbReference type="EMBL" id="JAAGYU010001161">
    <property type="protein sequence ID" value="NEL80014.1"/>
    <property type="molecule type" value="Genomic_DNA"/>
</dbReference>
<feature type="transmembrane region" description="Helical" evidence="3">
    <location>
        <begin position="27"/>
        <end position="45"/>
    </location>
</feature>
<name>A0A7X5SBS3_XANPE</name>
<dbReference type="GO" id="GO:0005886">
    <property type="term" value="C:plasma membrane"/>
    <property type="evidence" value="ECO:0007669"/>
    <property type="project" value="UniProtKB-SubCell"/>
</dbReference>
<evidence type="ECO:0000313" key="5">
    <source>
        <dbReference type="Proteomes" id="UP000471082"/>
    </source>
</evidence>
<organism evidence="4 5">
    <name type="scientific">Xanthomonas perforans</name>
    <dbReference type="NCBI Taxonomy" id="442694"/>
    <lineage>
        <taxon>Bacteria</taxon>
        <taxon>Pseudomonadati</taxon>
        <taxon>Pseudomonadota</taxon>
        <taxon>Gammaproteobacteria</taxon>
        <taxon>Lysobacterales</taxon>
        <taxon>Lysobacteraceae</taxon>
        <taxon>Xanthomonas</taxon>
    </lineage>
</organism>
<keyword evidence="3" id="KW-1133">Transmembrane helix</keyword>
<dbReference type="AlphaFoldDB" id="A0A7X5SBS3"/>
<dbReference type="SUPFAM" id="SSF103473">
    <property type="entry name" value="MFS general substrate transporter"/>
    <property type="match status" value="1"/>
</dbReference>
<evidence type="ECO:0000256" key="1">
    <source>
        <dbReference type="ARBA" id="ARBA00004429"/>
    </source>
</evidence>
<reference evidence="4 5" key="1">
    <citation type="submission" date="2019-11" db="EMBL/GenBank/DDBJ databases">
        <title>Genome-resolved metagenomics to study the prevalence of co-infection and intraspecific heterogeneity among plant pathogen metapopulations.</title>
        <authorList>
            <person name="Newberry E."/>
            <person name="Bhandari R."/>
            <person name="Kemble J."/>
            <person name="Sikora E."/>
            <person name="Potnis N."/>
        </authorList>
    </citation>
    <scope>NUCLEOTIDE SEQUENCE [LARGE SCALE GENOMIC DNA]</scope>
    <source>
        <strain evidence="4">Xp_Tom_Tuscaloosa_18b</strain>
    </source>
</reference>
<accession>A0A7X5SBS3</accession>
<keyword evidence="2" id="KW-1003">Cell membrane</keyword>
<feature type="transmembrane region" description="Helical" evidence="3">
    <location>
        <begin position="51"/>
        <end position="72"/>
    </location>
</feature>
<dbReference type="PANTHER" id="PTHR43702">
    <property type="entry name" value="L-FUCOSE-PROTON SYMPORTER"/>
    <property type="match status" value="1"/>
</dbReference>
<proteinExistence type="predicted"/>
<dbReference type="InterPro" id="IPR050375">
    <property type="entry name" value="MFS_TsgA-like"/>
</dbReference>
<feature type="non-terminal residue" evidence="4">
    <location>
        <position position="1"/>
    </location>
</feature>
<gene>
    <name evidence="4" type="ORF">G3W61_27685</name>
</gene>
<evidence type="ECO:0000313" key="4">
    <source>
        <dbReference type="EMBL" id="NEL80014.1"/>
    </source>
</evidence>
<sequence length="144" mass="15255">YVSAYWTLAMIGRFIGSALLAKLSPRVLLSVFAGINALLLGLTMASGGMLAVYALVAIGLFNSIMFPTIFTLGIERLGPLTGRASSLLIMAIVGGAIVPYLQGLLADSIGLHESFVLPLVCYLYIVFYGIWGSRLRGALAEARA</sequence>
<comment type="caution">
    <text evidence="4">The sequence shown here is derived from an EMBL/GenBank/DDBJ whole genome shotgun (WGS) entry which is preliminary data.</text>
</comment>
<comment type="subcellular location">
    <subcellularLocation>
        <location evidence="1">Cell inner membrane</location>
        <topology evidence="1">Multi-pass membrane protein</topology>
    </subcellularLocation>
</comment>
<protein>
    <submittedName>
        <fullName evidence="4">Sugar MFS transporter</fullName>
    </submittedName>
</protein>